<dbReference type="AlphaFoldDB" id="A0A6G5A1M5"/>
<sequence>MLVHFLHFHRLLSMITSAQNVYAVALDHTNCSRDRFLFCEVRERKNGGRTRKRHTRSSTQCDVAHVQV</sequence>
<keyword evidence="1" id="KW-0732">Signal</keyword>
<organism evidence="2">
    <name type="scientific">Rhipicephalus microplus</name>
    <name type="common">Cattle tick</name>
    <name type="synonym">Boophilus microplus</name>
    <dbReference type="NCBI Taxonomy" id="6941"/>
    <lineage>
        <taxon>Eukaryota</taxon>
        <taxon>Metazoa</taxon>
        <taxon>Ecdysozoa</taxon>
        <taxon>Arthropoda</taxon>
        <taxon>Chelicerata</taxon>
        <taxon>Arachnida</taxon>
        <taxon>Acari</taxon>
        <taxon>Parasitiformes</taxon>
        <taxon>Ixodida</taxon>
        <taxon>Ixodoidea</taxon>
        <taxon>Ixodidae</taxon>
        <taxon>Rhipicephalinae</taxon>
        <taxon>Rhipicephalus</taxon>
        <taxon>Boophilus</taxon>
    </lineage>
</organism>
<evidence type="ECO:0000256" key="1">
    <source>
        <dbReference type="SAM" id="SignalP"/>
    </source>
</evidence>
<proteinExistence type="predicted"/>
<reference evidence="2" key="1">
    <citation type="submission" date="2020-03" db="EMBL/GenBank/DDBJ databases">
        <title>A transcriptome and proteome of the tick Rhipicephalus microplus shaped by the genetic composition of its hosts and developmental stage.</title>
        <authorList>
            <person name="Garcia G.R."/>
            <person name="Ribeiro J.M.C."/>
            <person name="Maruyama S.R."/>
            <person name="Gardinasse L.G."/>
            <person name="Nelson K."/>
            <person name="Ferreira B.R."/>
            <person name="Andrade T.G."/>
            <person name="Santos I.K.F.M."/>
        </authorList>
    </citation>
    <scope>NUCLEOTIDE SEQUENCE</scope>
    <source>
        <strain evidence="2">NSGR</strain>
        <tissue evidence="2">Salivary glands</tissue>
    </source>
</reference>
<feature type="chain" id="PRO_5026317369" evidence="1">
    <location>
        <begin position="19"/>
        <end position="68"/>
    </location>
</feature>
<dbReference type="EMBL" id="GIKN01002638">
    <property type="protein sequence ID" value="NIE44911.1"/>
    <property type="molecule type" value="Transcribed_RNA"/>
</dbReference>
<accession>A0A6G5A1M5</accession>
<feature type="signal peptide" evidence="1">
    <location>
        <begin position="1"/>
        <end position="18"/>
    </location>
</feature>
<name>A0A6G5A1M5_RHIMP</name>
<protein>
    <submittedName>
        <fullName evidence="2">Putative secreted protein</fullName>
    </submittedName>
</protein>
<evidence type="ECO:0000313" key="2">
    <source>
        <dbReference type="EMBL" id="NIE44911.1"/>
    </source>
</evidence>